<reference evidence="11 12" key="1">
    <citation type="submission" date="2016-11" db="EMBL/GenBank/DDBJ databases">
        <authorList>
            <person name="Jaros S."/>
            <person name="Januszkiewicz K."/>
            <person name="Wedrychowicz H."/>
        </authorList>
    </citation>
    <scope>NUCLEOTIDE SEQUENCE [LARGE SCALE GENOMIC DNA]</scope>
    <source>
        <strain evidence="11 12">DSM 15930</strain>
    </source>
</reference>
<feature type="transmembrane region" description="Helical" evidence="9">
    <location>
        <begin position="61"/>
        <end position="80"/>
    </location>
</feature>
<keyword evidence="8 9" id="KW-0472">Membrane</keyword>
<evidence type="ECO:0000256" key="2">
    <source>
        <dbReference type="ARBA" id="ARBA00022475"/>
    </source>
</evidence>
<gene>
    <name evidence="9" type="primary">lspA</name>
    <name evidence="11" type="ORF">SAMN02746066_01064</name>
</gene>
<dbReference type="Proteomes" id="UP000184038">
    <property type="component" value="Unassembled WGS sequence"/>
</dbReference>
<protein>
    <recommendedName>
        <fullName evidence="9">Lipoprotein signal peptidase</fullName>
        <ecNumber evidence="9">3.4.23.36</ecNumber>
    </recommendedName>
    <alternativeName>
        <fullName evidence="9">Prolipoprotein signal peptidase</fullName>
    </alternativeName>
    <alternativeName>
        <fullName evidence="9">Signal peptidase II</fullName>
        <shortName evidence="9">SPase II</shortName>
    </alternativeName>
</protein>
<evidence type="ECO:0000256" key="5">
    <source>
        <dbReference type="ARBA" id="ARBA00022750"/>
    </source>
</evidence>
<dbReference type="UniPathway" id="UPA00665"/>
<dbReference type="AlphaFoldDB" id="A0A1M7GR63"/>
<comment type="similarity">
    <text evidence="1 9 10">Belongs to the peptidase A8 family.</text>
</comment>
<dbReference type="EMBL" id="FRCP01000007">
    <property type="protein sequence ID" value="SHM18691.1"/>
    <property type="molecule type" value="Genomic_DNA"/>
</dbReference>
<dbReference type="EC" id="3.4.23.36" evidence="9"/>
<evidence type="ECO:0000256" key="7">
    <source>
        <dbReference type="ARBA" id="ARBA00022989"/>
    </source>
</evidence>
<evidence type="ECO:0000256" key="8">
    <source>
        <dbReference type="ARBA" id="ARBA00023136"/>
    </source>
</evidence>
<keyword evidence="7 9" id="KW-1133">Transmembrane helix</keyword>
<accession>A0A1M7GR63</accession>
<feature type="transmembrane region" description="Helical" evidence="9">
    <location>
        <begin position="131"/>
        <end position="151"/>
    </location>
</feature>
<dbReference type="PRINTS" id="PR00781">
    <property type="entry name" value="LIPOSIGPTASE"/>
</dbReference>
<keyword evidence="2 9" id="KW-1003">Cell membrane</keyword>
<feature type="active site" evidence="9">
    <location>
        <position position="117"/>
    </location>
</feature>
<keyword evidence="3 9" id="KW-0645">Protease</keyword>
<dbReference type="NCBIfam" id="TIGR00077">
    <property type="entry name" value="lspA"/>
    <property type="match status" value="1"/>
</dbReference>
<evidence type="ECO:0000256" key="3">
    <source>
        <dbReference type="ARBA" id="ARBA00022670"/>
    </source>
</evidence>
<dbReference type="GO" id="GO:0005886">
    <property type="term" value="C:plasma membrane"/>
    <property type="evidence" value="ECO:0007669"/>
    <property type="project" value="UniProtKB-SubCell"/>
</dbReference>
<evidence type="ECO:0000313" key="11">
    <source>
        <dbReference type="EMBL" id="SHM18691.1"/>
    </source>
</evidence>
<evidence type="ECO:0000256" key="6">
    <source>
        <dbReference type="ARBA" id="ARBA00022801"/>
    </source>
</evidence>
<dbReference type="HAMAP" id="MF_00161">
    <property type="entry name" value="LspA"/>
    <property type="match status" value="1"/>
</dbReference>
<dbReference type="STRING" id="1120996.SAMN02746066_01064"/>
<name>A0A1M7GR63_9FIRM</name>
<dbReference type="Pfam" id="PF01252">
    <property type="entry name" value="Peptidase_A8"/>
    <property type="match status" value="1"/>
</dbReference>
<dbReference type="RefSeq" id="WP_073284134.1">
    <property type="nucleotide sequence ID" value="NZ_FRCP01000007.1"/>
</dbReference>
<comment type="caution">
    <text evidence="9">Lacks conserved residue(s) required for the propagation of feature annotation.</text>
</comment>
<keyword evidence="5 9" id="KW-0064">Aspartyl protease</keyword>
<proteinExistence type="inferred from homology"/>
<evidence type="ECO:0000256" key="10">
    <source>
        <dbReference type="RuleBase" id="RU004181"/>
    </source>
</evidence>
<feature type="transmembrane region" description="Helical" evidence="9">
    <location>
        <begin position="92"/>
        <end position="111"/>
    </location>
</feature>
<dbReference type="PANTHER" id="PTHR33695">
    <property type="entry name" value="LIPOPROTEIN SIGNAL PEPTIDASE"/>
    <property type="match status" value="1"/>
</dbReference>
<comment type="pathway">
    <text evidence="9">Protein modification; lipoprotein biosynthesis (signal peptide cleavage).</text>
</comment>
<comment type="catalytic activity">
    <reaction evidence="9">
        <text>Release of signal peptides from bacterial membrane prolipoproteins. Hydrolyzes -Xaa-Yaa-Zaa-|-(S,diacylglyceryl)Cys-, in which Xaa is hydrophobic (preferably Leu), and Yaa (Ala or Ser) and Zaa (Gly or Ala) have small, neutral side chains.</text>
        <dbReference type="EC" id="3.4.23.36"/>
    </reaction>
</comment>
<keyword evidence="12" id="KW-1185">Reference proteome</keyword>
<comment type="subcellular location">
    <subcellularLocation>
        <location evidence="9">Cell membrane</location>
        <topology evidence="9">Multi-pass membrane protein</topology>
    </subcellularLocation>
</comment>
<organism evidence="11 12">
    <name type="scientific">Anaerosporobacter mobilis DSM 15930</name>
    <dbReference type="NCBI Taxonomy" id="1120996"/>
    <lineage>
        <taxon>Bacteria</taxon>
        <taxon>Bacillati</taxon>
        <taxon>Bacillota</taxon>
        <taxon>Clostridia</taxon>
        <taxon>Lachnospirales</taxon>
        <taxon>Lachnospiraceae</taxon>
        <taxon>Anaerosporobacter</taxon>
    </lineage>
</organism>
<evidence type="ECO:0000313" key="12">
    <source>
        <dbReference type="Proteomes" id="UP000184038"/>
    </source>
</evidence>
<dbReference type="PANTHER" id="PTHR33695:SF1">
    <property type="entry name" value="LIPOPROTEIN SIGNAL PEPTIDASE"/>
    <property type="match status" value="1"/>
</dbReference>
<dbReference type="InterPro" id="IPR001872">
    <property type="entry name" value="Peptidase_A8"/>
</dbReference>
<keyword evidence="6 9" id="KW-0378">Hydrolase</keyword>
<keyword evidence="4 9" id="KW-0812">Transmembrane</keyword>
<evidence type="ECO:0000256" key="9">
    <source>
        <dbReference type="HAMAP-Rule" id="MF_00161"/>
    </source>
</evidence>
<sequence>MKKKITGLFWLILLIAFDQITKILAKTKLEGTEGFDVIKGVFQFHYHENRGMAFGMLQDKIWLFVLFTIVILIGIVFVYIKLPETKKYQPIHWILIFLGAGALGNCIDRVFRNYVVDFLYFELIDFPIFNVADSYVTVSCFILVLLFLFYYKDEDLDFLSRKKKQAN</sequence>
<comment type="function">
    <text evidence="9">This protein specifically catalyzes the removal of signal peptides from prolipoproteins.</text>
</comment>
<evidence type="ECO:0000256" key="4">
    <source>
        <dbReference type="ARBA" id="ARBA00022692"/>
    </source>
</evidence>
<dbReference type="GO" id="GO:0006508">
    <property type="term" value="P:proteolysis"/>
    <property type="evidence" value="ECO:0007669"/>
    <property type="project" value="UniProtKB-KW"/>
</dbReference>
<dbReference type="OrthoDB" id="9810259at2"/>
<evidence type="ECO:0000256" key="1">
    <source>
        <dbReference type="ARBA" id="ARBA00006139"/>
    </source>
</evidence>
<feature type="active site" evidence="9">
    <location>
        <position position="133"/>
    </location>
</feature>
<dbReference type="GO" id="GO:0004190">
    <property type="term" value="F:aspartic-type endopeptidase activity"/>
    <property type="evidence" value="ECO:0007669"/>
    <property type="project" value="UniProtKB-UniRule"/>
</dbReference>